<evidence type="ECO:0000256" key="2">
    <source>
        <dbReference type="ARBA" id="ARBA00009677"/>
    </source>
</evidence>
<dbReference type="EMBL" id="LS483250">
    <property type="protein sequence ID" value="SQD78654.1"/>
    <property type="molecule type" value="Genomic_DNA"/>
</dbReference>
<dbReference type="NCBIfam" id="TIGR01395">
    <property type="entry name" value="FlgC"/>
    <property type="match status" value="1"/>
</dbReference>
<evidence type="ECO:0000256" key="4">
    <source>
        <dbReference type="ARBA" id="ARBA00023143"/>
    </source>
</evidence>
<keyword evidence="9" id="KW-0969">Cilium</keyword>
<comment type="similarity">
    <text evidence="2">Belongs to the flagella basal body rod proteins family.</text>
</comment>
<evidence type="ECO:0000256" key="1">
    <source>
        <dbReference type="ARBA" id="ARBA00004117"/>
    </source>
</evidence>
<comment type="subunit">
    <text evidence="5 6">The basal body constitutes a major portion of the flagellar organelle and consists of four rings (L,P,S, and M) mounted on a central rod. The rod consists of about 26 subunits of FlgG in the distal portion, and FlgB, FlgC and FlgF are thought to build up the proximal portion of the rod with about 6 subunits each.</text>
</comment>
<name>A0A330LNT3_9GAMM</name>
<dbReference type="AlphaFoldDB" id="A0A330LNT3"/>
<evidence type="ECO:0000313" key="10">
    <source>
        <dbReference type="Proteomes" id="UP000250163"/>
    </source>
</evidence>
<dbReference type="InterPro" id="IPR001444">
    <property type="entry name" value="Flag_bb_rod_N"/>
</dbReference>
<dbReference type="PANTHER" id="PTHR30435:SF29">
    <property type="entry name" value="FLAGELLAR BASAL-BODY ROD PROTEIN FLGC"/>
    <property type="match status" value="1"/>
</dbReference>
<sequence>MSFNNIYEIAGSGMRSQILRLNTVASNLANVNSAASSEKEAYHALKPIFATVYQTSQETLEVTGASVNMLGVTQSQQAIERRYEPEHTLANNDGYVFYSNVNAVAEMADMMSASRSFESSAEVMRRVNSMQQSLLRLGQG</sequence>
<keyword evidence="9" id="KW-0282">Flagellum</keyword>
<dbReference type="PANTHER" id="PTHR30435">
    <property type="entry name" value="FLAGELLAR PROTEIN"/>
    <property type="match status" value="1"/>
</dbReference>
<evidence type="ECO:0000256" key="3">
    <source>
        <dbReference type="ARBA" id="ARBA00017941"/>
    </source>
</evidence>
<dbReference type="Proteomes" id="UP000250163">
    <property type="component" value="Chromosome MORIYA"/>
</dbReference>
<accession>A0A330LNT3</accession>
<reference evidence="10" key="1">
    <citation type="submission" date="2018-05" db="EMBL/GenBank/DDBJ databases">
        <authorList>
            <person name="Cea G.-C."/>
            <person name="William W."/>
        </authorList>
    </citation>
    <scope>NUCLEOTIDE SEQUENCE [LARGE SCALE GENOMIC DNA]</scope>
    <source>
        <strain evidence="10">DB21MT 5</strain>
    </source>
</reference>
<evidence type="ECO:0000313" key="9">
    <source>
        <dbReference type="EMBL" id="SQD78654.1"/>
    </source>
</evidence>
<gene>
    <name evidence="9" type="primary">flgC</name>
    <name evidence="9" type="ORF">MORIYA_2176</name>
</gene>
<dbReference type="RefSeq" id="WP_112714884.1">
    <property type="nucleotide sequence ID" value="NZ_LS483250.1"/>
</dbReference>
<evidence type="ECO:0000259" key="8">
    <source>
        <dbReference type="Pfam" id="PF06429"/>
    </source>
</evidence>
<proteinExistence type="inferred from homology"/>
<evidence type="ECO:0000259" key="7">
    <source>
        <dbReference type="Pfam" id="PF00460"/>
    </source>
</evidence>
<dbReference type="GO" id="GO:0030694">
    <property type="term" value="C:bacterial-type flagellum basal body, rod"/>
    <property type="evidence" value="ECO:0007669"/>
    <property type="project" value="UniProtKB-UniRule"/>
</dbReference>
<dbReference type="Pfam" id="PF06429">
    <property type="entry name" value="Flg_bbr_C"/>
    <property type="match status" value="1"/>
</dbReference>
<keyword evidence="9" id="KW-0966">Cell projection</keyword>
<dbReference type="OrthoDB" id="9794148at2"/>
<dbReference type="KEGG" id="mya:MORIYA_2176"/>
<keyword evidence="10" id="KW-1185">Reference proteome</keyword>
<evidence type="ECO:0000256" key="6">
    <source>
        <dbReference type="RuleBase" id="RU362062"/>
    </source>
</evidence>
<evidence type="ECO:0000256" key="5">
    <source>
        <dbReference type="ARBA" id="ARBA00025933"/>
    </source>
</evidence>
<feature type="domain" description="Flagellar basal-body/hook protein C-terminal" evidence="8">
    <location>
        <begin position="94"/>
        <end position="137"/>
    </location>
</feature>
<comment type="subcellular location">
    <subcellularLocation>
        <location evidence="1 6">Bacterial flagellum basal body</location>
    </subcellularLocation>
</comment>
<dbReference type="InterPro" id="IPR010930">
    <property type="entry name" value="Flg_bb/hook_C_dom"/>
</dbReference>
<protein>
    <recommendedName>
        <fullName evidence="3 6">Flagellar basal-body rod protein FlgC</fullName>
    </recommendedName>
</protein>
<dbReference type="InterPro" id="IPR006299">
    <property type="entry name" value="FlgC"/>
</dbReference>
<feature type="domain" description="Flagellar basal body rod protein N-terminal" evidence="7">
    <location>
        <begin position="9"/>
        <end position="32"/>
    </location>
</feature>
<organism evidence="9 10">
    <name type="scientific">Moritella yayanosii</name>
    <dbReference type="NCBI Taxonomy" id="69539"/>
    <lineage>
        <taxon>Bacteria</taxon>
        <taxon>Pseudomonadati</taxon>
        <taxon>Pseudomonadota</taxon>
        <taxon>Gammaproteobacteria</taxon>
        <taxon>Alteromonadales</taxon>
        <taxon>Moritellaceae</taxon>
        <taxon>Moritella</taxon>
    </lineage>
</organism>
<dbReference type="Pfam" id="PF00460">
    <property type="entry name" value="Flg_bb_rod"/>
    <property type="match status" value="1"/>
</dbReference>
<keyword evidence="4 6" id="KW-0975">Bacterial flagellum</keyword>
<dbReference type="GO" id="GO:0071978">
    <property type="term" value="P:bacterial-type flagellum-dependent swarming motility"/>
    <property type="evidence" value="ECO:0007669"/>
    <property type="project" value="TreeGrafter"/>
</dbReference>